<keyword evidence="2" id="KW-1185">Reference proteome</keyword>
<comment type="caution">
    <text evidence="1">The sequence shown here is derived from an EMBL/GenBank/DDBJ whole genome shotgun (WGS) entry which is preliminary data.</text>
</comment>
<sequence length="89" mass="10261">MSGYVYDYDTERPIKNVQIDSNENTTKTDSAGYFSIQVKTNKSCKILLRKSGYAAKRINRSPDSLGAFSKRNLNKVRIYLFNKNSDFHQ</sequence>
<reference evidence="2" key="1">
    <citation type="submission" date="2016-03" db="EMBL/GenBank/DDBJ databases">
        <title>Draft genome sequence of Paenibacillus glacialis DSM 22343.</title>
        <authorList>
            <person name="Shin S.-K."/>
            <person name="Yi H."/>
        </authorList>
    </citation>
    <scope>NUCLEOTIDE SEQUENCE [LARGE SCALE GENOMIC DNA]</scope>
    <source>
        <strain evidence="2">CCUG 60099</strain>
    </source>
</reference>
<accession>A0ABX2XQE6</accession>
<evidence type="ECO:0000313" key="1">
    <source>
        <dbReference type="EMBL" id="OCB75840.1"/>
    </source>
</evidence>
<dbReference type="Proteomes" id="UP000093343">
    <property type="component" value="Unassembled WGS sequence"/>
</dbReference>
<name>A0ABX2XQE6_9FLAO</name>
<dbReference type="InterPro" id="IPR008969">
    <property type="entry name" value="CarboxyPept-like_regulatory"/>
</dbReference>
<organism evidence="1 2">
    <name type="scientific">Flavobacterium piscis</name>
    <dbReference type="NCBI Taxonomy" id="1114874"/>
    <lineage>
        <taxon>Bacteria</taxon>
        <taxon>Pseudomonadati</taxon>
        <taxon>Bacteroidota</taxon>
        <taxon>Flavobacteriia</taxon>
        <taxon>Flavobacteriales</taxon>
        <taxon>Flavobacteriaceae</taxon>
        <taxon>Flavobacterium</taxon>
    </lineage>
</organism>
<dbReference type="EMBL" id="LVEN01000012">
    <property type="protein sequence ID" value="OCB75840.1"/>
    <property type="molecule type" value="Genomic_DNA"/>
</dbReference>
<dbReference type="Gene3D" id="2.60.40.1120">
    <property type="entry name" value="Carboxypeptidase-like, regulatory domain"/>
    <property type="match status" value="1"/>
</dbReference>
<proteinExistence type="predicted"/>
<gene>
    <name evidence="1" type="ORF">FLP_07845</name>
</gene>
<evidence type="ECO:0008006" key="3">
    <source>
        <dbReference type="Google" id="ProtNLM"/>
    </source>
</evidence>
<evidence type="ECO:0000313" key="2">
    <source>
        <dbReference type="Proteomes" id="UP000093343"/>
    </source>
</evidence>
<dbReference type="SUPFAM" id="SSF49464">
    <property type="entry name" value="Carboxypeptidase regulatory domain-like"/>
    <property type="match status" value="1"/>
</dbReference>
<protein>
    <recommendedName>
        <fullName evidence="3">Carboxypeptidase regulatory-like domain-containing protein</fullName>
    </recommendedName>
</protein>